<feature type="active site" evidence="10">
    <location>
        <position position="112"/>
    </location>
</feature>
<dbReference type="Proteomes" id="UP001187682">
    <property type="component" value="Unassembled WGS sequence"/>
</dbReference>
<feature type="binding site" evidence="9">
    <location>
        <position position="72"/>
    </location>
    <ligand>
        <name>substrate</name>
    </ligand>
</feature>
<gene>
    <name evidence="13" type="ORF">DNG_02662</name>
</gene>
<comment type="caution">
    <text evidence="13">The sequence shown here is derived from an EMBL/GenBank/DDBJ whole genome shotgun (WGS) entry which is preliminary data.</text>
</comment>
<feature type="active site" description="Proton donor" evidence="8">
    <location>
        <position position="159"/>
    </location>
</feature>
<dbReference type="SUPFAM" id="SSF51989">
    <property type="entry name" value="Glycosyl hydrolases family 6, cellulases"/>
    <property type="match status" value="1"/>
</dbReference>
<dbReference type="GO" id="GO:0030245">
    <property type="term" value="P:cellulose catabolic process"/>
    <property type="evidence" value="ECO:0007669"/>
    <property type="project" value="UniProtKB-KW"/>
</dbReference>
<evidence type="ECO:0000256" key="3">
    <source>
        <dbReference type="ARBA" id="ARBA00023001"/>
    </source>
</evidence>
<keyword evidence="7 11" id="KW-0624">Polysaccharide degradation</keyword>
<feature type="binding site" evidence="9">
    <location>
        <position position="70"/>
    </location>
    <ligand>
        <name>substrate</name>
    </ligand>
</feature>
<evidence type="ECO:0000256" key="11">
    <source>
        <dbReference type="RuleBase" id="RU361186"/>
    </source>
</evidence>
<protein>
    <recommendedName>
        <fullName evidence="11">Glucanase</fullName>
        <ecNumber evidence="11">3.2.1.-</ecNumber>
    </recommendedName>
</protein>
<dbReference type="EMBL" id="ONZQ02000003">
    <property type="protein sequence ID" value="SPN99810.1"/>
    <property type="molecule type" value="Genomic_DNA"/>
</dbReference>
<keyword evidence="14" id="KW-1185">Reference proteome</keyword>
<feature type="binding site" evidence="9">
    <location>
        <position position="304"/>
    </location>
    <ligand>
        <name>substrate</name>
    </ligand>
</feature>
<feature type="chain" id="PRO_5041766257" description="Glucanase" evidence="11">
    <location>
        <begin position="19"/>
        <end position="406"/>
    </location>
</feature>
<keyword evidence="5 11" id="KW-0119">Carbohydrate metabolism</keyword>
<evidence type="ECO:0000256" key="2">
    <source>
        <dbReference type="ARBA" id="ARBA00022801"/>
    </source>
</evidence>
<dbReference type="PRINTS" id="PR00733">
    <property type="entry name" value="GLHYDRLASE6"/>
</dbReference>
<dbReference type="PIRSF" id="PIRSF001100">
    <property type="entry name" value="Beta_cellobiohydrolase"/>
    <property type="match status" value="1"/>
</dbReference>
<dbReference type="AlphaFoldDB" id="A0AAE8MTF5"/>
<proteinExistence type="inferred from homology"/>
<feature type="binding site" evidence="9">
    <location>
        <position position="204"/>
    </location>
    <ligand>
        <name>substrate</name>
    </ligand>
</feature>
<comment type="similarity">
    <text evidence="11">Belongs to the glycosyl hydrolase family 6.</text>
</comment>
<reference evidence="13" key="1">
    <citation type="submission" date="2018-03" db="EMBL/GenBank/DDBJ databases">
        <authorList>
            <person name="Guldener U."/>
        </authorList>
    </citation>
    <scope>NUCLEOTIDE SEQUENCE</scope>
</reference>
<feature type="binding site" evidence="9">
    <location>
        <position position="332"/>
    </location>
    <ligand>
        <name>substrate</name>
    </ligand>
</feature>
<dbReference type="InterPro" id="IPR016288">
    <property type="entry name" value="Beta_cellobiohydrolase"/>
</dbReference>
<keyword evidence="2 11" id="KW-0378">Hydrolase</keyword>
<dbReference type="InterPro" id="IPR001524">
    <property type="entry name" value="Glyco_hydro_6_CS"/>
</dbReference>
<dbReference type="InterPro" id="IPR036434">
    <property type="entry name" value="Beta_cellobiohydrolase_sf"/>
</dbReference>
<feature type="binding site" evidence="9">
    <location>
        <position position="243"/>
    </location>
    <ligand>
        <name>substrate</name>
    </ligand>
</feature>
<keyword evidence="3 11" id="KW-0136">Cellulose degradation</keyword>
<feature type="signal peptide" evidence="11">
    <location>
        <begin position="1"/>
        <end position="18"/>
    </location>
</feature>
<dbReference type="EC" id="3.2.1.-" evidence="11"/>
<evidence type="ECO:0000256" key="8">
    <source>
        <dbReference type="PIRSR" id="PIRSR001100-1"/>
    </source>
</evidence>
<evidence type="ECO:0000256" key="7">
    <source>
        <dbReference type="ARBA" id="ARBA00023326"/>
    </source>
</evidence>
<evidence type="ECO:0000256" key="6">
    <source>
        <dbReference type="ARBA" id="ARBA00023295"/>
    </source>
</evidence>
<feature type="active site" description="Proton acceptor" evidence="8">
    <location>
        <position position="338"/>
    </location>
</feature>
<dbReference type="GO" id="GO:0004553">
    <property type="term" value="F:hydrolase activity, hydrolyzing O-glycosyl compounds"/>
    <property type="evidence" value="ECO:0007669"/>
    <property type="project" value="InterPro"/>
</dbReference>
<dbReference type="Pfam" id="PF01341">
    <property type="entry name" value="Glyco_hydro_6"/>
    <property type="match status" value="1"/>
</dbReference>
<dbReference type="FunFam" id="3.20.20.40:FF:000001">
    <property type="entry name" value="Glucanase"/>
    <property type="match status" value="1"/>
</dbReference>
<evidence type="ECO:0000313" key="14">
    <source>
        <dbReference type="Proteomes" id="UP001187682"/>
    </source>
</evidence>
<keyword evidence="6 11" id="KW-0326">Glycosidase</keyword>
<feature type="binding site" evidence="9">
    <location>
        <position position="207"/>
    </location>
    <ligand>
        <name>substrate</name>
    </ligand>
</feature>
<keyword evidence="1 11" id="KW-0732">Signal</keyword>
<sequence>MSMRKVVLAAALGATALAEVASYEGNPFDGVSQSVNPYYRDEIYNLAIPQMSKSMAKKAKLVAEVPSFQWLDKIEKLELFSTTLASLRERNQAGANPHEAGQFVIYNFPDRDCSAKSSDGELHLDENGLERYKTDYIDPIVELIKEYSDVRIIIIYEPDGLANLITNMEVEKCAGAADAYAESTVYALAQLDLPNVALYLDASHSGWTGWPGNLNATATIYGDLYKKAGSPKAVRGLATNVSNYNPYNTTEPLAYTDPNPNWDESKYHAAIAPYLEDVGFPAHFIVDQGRSGAQPAGRLEWGHWCNIKDTGFGIRPTSDTPTELLDAFVWVKPGGEGDGTSDETATRYDEMCRSDSSLVPAPEAGSWFQEYFEMLIENANPPFGKNHCKGTGKGKGKGKGKRAANA</sequence>
<evidence type="ECO:0000256" key="1">
    <source>
        <dbReference type="ARBA" id="ARBA00022729"/>
    </source>
</evidence>
<organism evidence="13 14">
    <name type="scientific">Cephalotrichum gorgonifer</name>
    <dbReference type="NCBI Taxonomy" id="2041049"/>
    <lineage>
        <taxon>Eukaryota</taxon>
        <taxon>Fungi</taxon>
        <taxon>Dikarya</taxon>
        <taxon>Ascomycota</taxon>
        <taxon>Pezizomycotina</taxon>
        <taxon>Sordariomycetes</taxon>
        <taxon>Hypocreomycetidae</taxon>
        <taxon>Microascales</taxon>
        <taxon>Microascaceae</taxon>
        <taxon>Cephalotrichum</taxon>
    </lineage>
</organism>
<feature type="region of interest" description="Disordered" evidence="12">
    <location>
        <begin position="386"/>
        <end position="406"/>
    </location>
</feature>
<evidence type="ECO:0000256" key="4">
    <source>
        <dbReference type="ARBA" id="ARBA00023157"/>
    </source>
</evidence>
<dbReference type="PANTHER" id="PTHR34876">
    <property type="match status" value="1"/>
</dbReference>
<dbReference type="Gene3D" id="3.20.20.40">
    <property type="entry name" value="1, 4-beta cellobiohydrolase"/>
    <property type="match status" value="1"/>
</dbReference>
<evidence type="ECO:0000256" key="10">
    <source>
        <dbReference type="PROSITE-ProRule" id="PRU10056"/>
    </source>
</evidence>
<dbReference type="PROSITE" id="PS00655">
    <property type="entry name" value="GLYCOSYL_HYDROL_F6_1"/>
    <property type="match status" value="1"/>
</dbReference>
<dbReference type="PANTHER" id="PTHR34876:SF4">
    <property type="entry name" value="1,4-BETA-D-GLUCAN CELLOBIOHYDROLASE C-RELATED"/>
    <property type="match status" value="1"/>
</dbReference>
<evidence type="ECO:0000313" key="13">
    <source>
        <dbReference type="EMBL" id="SPN99810.1"/>
    </source>
</evidence>
<feature type="binding site" evidence="9">
    <location>
        <position position="336"/>
    </location>
    <ligand>
        <name>substrate</name>
    </ligand>
</feature>
<keyword evidence="4" id="KW-1015">Disulfide bond</keyword>
<accession>A0AAE8MTF5</accession>
<evidence type="ECO:0000256" key="12">
    <source>
        <dbReference type="SAM" id="MobiDB-lite"/>
    </source>
</evidence>
<evidence type="ECO:0000256" key="9">
    <source>
        <dbReference type="PIRSR" id="PIRSR001100-2"/>
    </source>
</evidence>
<evidence type="ECO:0000256" key="5">
    <source>
        <dbReference type="ARBA" id="ARBA00023277"/>
    </source>
</evidence>
<name>A0AAE8MTF5_9PEZI</name>